<accession>A0A5C4U5Z4</accession>
<dbReference type="EMBL" id="VDHJ01000004">
    <property type="protein sequence ID" value="TNL98773.1"/>
    <property type="molecule type" value="Genomic_DNA"/>
</dbReference>
<dbReference type="Proteomes" id="UP000312032">
    <property type="component" value="Unassembled WGS sequence"/>
</dbReference>
<proteinExistence type="predicted"/>
<sequence>MALERFHFTRSNGEEREFPYLMDTMGMRKLHKLQKKYKDDPEQLTEELLTSALGKKVADEILDDWSMRDSTNFMQGWMDDEDAPVGE</sequence>
<organism evidence="1 2">
    <name type="scientific">Corynebacterium tapiri</name>
    <dbReference type="NCBI Taxonomy" id="1448266"/>
    <lineage>
        <taxon>Bacteria</taxon>
        <taxon>Bacillati</taxon>
        <taxon>Actinomycetota</taxon>
        <taxon>Actinomycetes</taxon>
        <taxon>Mycobacteriales</taxon>
        <taxon>Corynebacteriaceae</taxon>
        <taxon>Corynebacterium</taxon>
    </lineage>
</organism>
<keyword evidence="2" id="KW-1185">Reference proteome</keyword>
<dbReference type="AlphaFoldDB" id="A0A5C4U5Z4"/>
<comment type="caution">
    <text evidence="1">The sequence shown here is derived from an EMBL/GenBank/DDBJ whole genome shotgun (WGS) entry which is preliminary data.</text>
</comment>
<name>A0A5C4U5Z4_9CORY</name>
<reference evidence="1 2" key="1">
    <citation type="submission" date="2019-06" db="EMBL/GenBank/DDBJ databases">
        <authorList>
            <person name="Li J."/>
        </authorList>
    </citation>
    <scope>NUCLEOTIDE SEQUENCE [LARGE SCALE GENOMIC DNA]</scope>
    <source>
        <strain evidence="1 2">LMG 28165</strain>
    </source>
</reference>
<dbReference type="RefSeq" id="WP_139465201.1">
    <property type="nucleotide sequence ID" value="NZ_VDHJ01000004.1"/>
</dbReference>
<evidence type="ECO:0000313" key="1">
    <source>
        <dbReference type="EMBL" id="TNL98773.1"/>
    </source>
</evidence>
<evidence type="ECO:0000313" key="2">
    <source>
        <dbReference type="Proteomes" id="UP000312032"/>
    </source>
</evidence>
<gene>
    <name evidence="1" type="ORF">FHE74_03910</name>
</gene>
<protein>
    <submittedName>
        <fullName evidence="1">Uncharacterized protein</fullName>
    </submittedName>
</protein>
<dbReference type="OrthoDB" id="4565953at2"/>